<dbReference type="EC" id="2.3.2.15" evidence="1"/>
<evidence type="ECO:0000313" key="6">
    <source>
        <dbReference type="EMBL" id="GAA5069887.1"/>
    </source>
</evidence>
<evidence type="ECO:0000256" key="1">
    <source>
        <dbReference type="ARBA" id="ARBA00012468"/>
    </source>
</evidence>
<evidence type="ECO:0000256" key="3">
    <source>
        <dbReference type="ARBA" id="ARBA00022679"/>
    </source>
</evidence>
<dbReference type="SUPFAM" id="SSF54001">
    <property type="entry name" value="Cysteine proteinases"/>
    <property type="match status" value="1"/>
</dbReference>
<organism evidence="6 7">
    <name type="scientific">Lysobacter panacisoli</name>
    <dbReference type="NCBI Taxonomy" id="1255263"/>
    <lineage>
        <taxon>Bacteria</taxon>
        <taxon>Pseudomonadati</taxon>
        <taxon>Pseudomonadota</taxon>
        <taxon>Gammaproteobacteria</taxon>
        <taxon>Lysobacterales</taxon>
        <taxon>Lysobacteraceae</taxon>
        <taxon>Lysobacter</taxon>
    </lineage>
</organism>
<reference evidence="7" key="1">
    <citation type="journal article" date="2019" name="Int. J. Syst. Evol. Microbiol.">
        <title>The Global Catalogue of Microorganisms (GCM) 10K type strain sequencing project: providing services to taxonomists for standard genome sequencing and annotation.</title>
        <authorList>
            <consortium name="The Broad Institute Genomics Platform"/>
            <consortium name="The Broad Institute Genome Sequencing Center for Infectious Disease"/>
            <person name="Wu L."/>
            <person name="Ma J."/>
        </authorList>
    </citation>
    <scope>NUCLEOTIDE SEQUENCE [LARGE SCALE GENOMIC DNA]</scope>
    <source>
        <strain evidence="7">JCM 19212</strain>
    </source>
</reference>
<dbReference type="EMBL" id="BAABKY010000001">
    <property type="protein sequence ID" value="GAA5069887.1"/>
    <property type="molecule type" value="Genomic_DNA"/>
</dbReference>
<protein>
    <recommendedName>
        <fullName evidence="1">glutathione gamma-glutamylcysteinyltransferase</fullName>
        <ecNumber evidence="1">2.3.2.15</ecNumber>
    </recommendedName>
</protein>
<accession>A0ABP9L6A6</accession>
<evidence type="ECO:0000256" key="2">
    <source>
        <dbReference type="ARBA" id="ARBA00022539"/>
    </source>
</evidence>
<dbReference type="RefSeq" id="WP_158982772.1">
    <property type="nucleotide sequence ID" value="NZ_BAABKY010000001.1"/>
</dbReference>
<dbReference type="Gene3D" id="3.90.70.30">
    <property type="entry name" value="Phytochelatin synthase, N-terminal domain"/>
    <property type="match status" value="1"/>
</dbReference>
<dbReference type="InterPro" id="IPR040409">
    <property type="entry name" value="PCS-like"/>
</dbReference>
<keyword evidence="3" id="KW-0808">Transferase</keyword>
<evidence type="ECO:0000259" key="5">
    <source>
        <dbReference type="PROSITE" id="PS51443"/>
    </source>
</evidence>
<evidence type="ECO:0000256" key="4">
    <source>
        <dbReference type="ARBA" id="ARBA00022723"/>
    </source>
</evidence>
<dbReference type="Pfam" id="PF05023">
    <property type="entry name" value="Phytochelatin"/>
    <property type="match status" value="1"/>
</dbReference>
<sequence>MKRIVVVVAFILAFAALTVGGSIWHRYLRTPPLALEPLPSHLIALDTPAGRRLLAESDADADYDALRTNFVAQTRRAYCGVASALVALNASGASLDQESLFADADVELDPLKVSFVGMSLREFGDLLRAHGVHATVVHASSTDIDGFRRAVSSNLHREGDLLLVNYERELLGQKRMGHISPVAAYDADSDRVLILDVAAHRYPHVWVTIDTLWEAMNAPVNEQTTRTRGYVTVAADPLAGEPARR</sequence>
<proteinExistence type="predicted"/>
<comment type="caution">
    <text evidence="6">The sequence shown here is derived from an EMBL/GenBank/DDBJ whole genome shotgun (WGS) entry which is preliminary data.</text>
</comment>
<keyword evidence="7" id="KW-1185">Reference proteome</keyword>
<keyword evidence="4" id="KW-0479">Metal-binding</keyword>
<dbReference type="Proteomes" id="UP001501083">
    <property type="component" value="Unassembled WGS sequence"/>
</dbReference>
<dbReference type="PANTHER" id="PTHR33447">
    <property type="entry name" value="GLUTATHIONE GAMMA-GLUTAMYLCYSTEINYLTRANSFERASE"/>
    <property type="match status" value="1"/>
</dbReference>
<keyword evidence="2" id="KW-0104">Cadmium</keyword>
<evidence type="ECO:0000313" key="7">
    <source>
        <dbReference type="Proteomes" id="UP001501083"/>
    </source>
</evidence>
<dbReference type="PANTHER" id="PTHR33447:SF20">
    <property type="entry name" value="GLUTATHIONE GAMMA-GLUTAMYLCYSTEINYLTRANSFERASE"/>
    <property type="match status" value="1"/>
</dbReference>
<dbReference type="InterPro" id="IPR007719">
    <property type="entry name" value="PCS_N"/>
</dbReference>
<dbReference type="InterPro" id="IPR038765">
    <property type="entry name" value="Papain-like_cys_pep_sf"/>
</dbReference>
<feature type="domain" description="Peptidase C83" evidence="5">
    <location>
        <begin position="18"/>
        <end position="238"/>
    </location>
</feature>
<dbReference type="InterPro" id="IPR038156">
    <property type="entry name" value="PCS_N_sf"/>
</dbReference>
<gene>
    <name evidence="6" type="ORF">GCM10025759_07180</name>
</gene>
<name>A0ABP9L6A6_9GAMM</name>
<dbReference type="PROSITE" id="PS51443">
    <property type="entry name" value="PCS"/>
    <property type="match status" value="1"/>
</dbReference>